<organism evidence="8 9">
    <name type="scientific">Marchantia polymorpha subsp. ruderalis</name>
    <dbReference type="NCBI Taxonomy" id="1480154"/>
    <lineage>
        <taxon>Eukaryota</taxon>
        <taxon>Viridiplantae</taxon>
        <taxon>Streptophyta</taxon>
        <taxon>Embryophyta</taxon>
        <taxon>Marchantiophyta</taxon>
        <taxon>Marchantiopsida</taxon>
        <taxon>Marchantiidae</taxon>
        <taxon>Marchantiales</taxon>
        <taxon>Marchantiaceae</taxon>
        <taxon>Marchantia</taxon>
    </lineage>
</organism>
<dbReference type="Pfam" id="PF01429">
    <property type="entry name" value="MBD"/>
    <property type="match status" value="1"/>
</dbReference>
<proteinExistence type="predicted"/>
<keyword evidence="2" id="KW-0805">Transcription regulation</keyword>
<keyword evidence="4" id="KW-0804">Transcription</keyword>
<gene>
    <name evidence="8" type="ORF">AXG93_2253s1100</name>
</gene>
<protein>
    <recommendedName>
        <fullName evidence="7">MBD domain-containing protein</fullName>
    </recommendedName>
</protein>
<feature type="region of interest" description="Disordered" evidence="6">
    <location>
        <begin position="349"/>
        <end position="402"/>
    </location>
</feature>
<feature type="compositionally biased region" description="Basic and acidic residues" evidence="6">
    <location>
        <begin position="350"/>
        <end position="359"/>
    </location>
</feature>
<dbReference type="Gene3D" id="3.30.890.10">
    <property type="entry name" value="Methyl-cpg-binding Protein 2, Chain A"/>
    <property type="match status" value="1"/>
</dbReference>
<feature type="region of interest" description="Disordered" evidence="6">
    <location>
        <begin position="293"/>
        <end position="315"/>
    </location>
</feature>
<dbReference type="GO" id="GO:0005634">
    <property type="term" value="C:nucleus"/>
    <property type="evidence" value="ECO:0007669"/>
    <property type="project" value="UniProtKB-SubCell"/>
</dbReference>
<dbReference type="SUPFAM" id="SSF54171">
    <property type="entry name" value="DNA-binding domain"/>
    <property type="match status" value="1"/>
</dbReference>
<evidence type="ECO:0000256" key="6">
    <source>
        <dbReference type="SAM" id="MobiDB-lite"/>
    </source>
</evidence>
<dbReference type="EMBL" id="LVLJ01002791">
    <property type="protein sequence ID" value="OAE23699.1"/>
    <property type="molecule type" value="Genomic_DNA"/>
</dbReference>
<comment type="caution">
    <text evidence="8">The sequence shown here is derived from an EMBL/GenBank/DDBJ whole genome shotgun (WGS) entry which is preliminary data.</text>
</comment>
<dbReference type="PROSITE" id="PS50982">
    <property type="entry name" value="MBD"/>
    <property type="match status" value="1"/>
</dbReference>
<accession>A0A176VS78</accession>
<feature type="compositionally biased region" description="Basic and acidic residues" evidence="6">
    <location>
        <begin position="41"/>
        <end position="54"/>
    </location>
</feature>
<dbReference type="InterPro" id="IPR016177">
    <property type="entry name" value="DNA-bd_dom_sf"/>
</dbReference>
<comment type="subcellular location">
    <subcellularLocation>
        <location evidence="1">Nucleus</location>
    </subcellularLocation>
</comment>
<reference evidence="8" key="1">
    <citation type="submission" date="2016-03" db="EMBL/GenBank/DDBJ databases">
        <title>Mechanisms controlling the formation of the plant cell surface in tip-growing cells are functionally conserved among land plants.</title>
        <authorList>
            <person name="Honkanen S."/>
            <person name="Jones V.A."/>
            <person name="Morieri G."/>
            <person name="Champion C."/>
            <person name="Hetherington A.J."/>
            <person name="Kelly S."/>
            <person name="Saint-Marcoux D."/>
            <person name="Proust H."/>
            <person name="Prescott H."/>
            <person name="Dolan L."/>
        </authorList>
    </citation>
    <scope>NUCLEOTIDE SEQUENCE [LARGE SCALE GENOMIC DNA]</scope>
    <source>
        <tissue evidence="8">Whole gametophyte</tissue>
    </source>
</reference>
<feature type="compositionally biased region" description="Low complexity" evidence="6">
    <location>
        <begin position="26"/>
        <end position="36"/>
    </location>
</feature>
<dbReference type="AlphaFoldDB" id="A0A176VS78"/>
<dbReference type="InterPro" id="IPR001739">
    <property type="entry name" value="Methyl_CpG_DNA-bd"/>
</dbReference>
<evidence type="ECO:0000259" key="7">
    <source>
        <dbReference type="PROSITE" id="PS50982"/>
    </source>
</evidence>
<evidence type="ECO:0000313" key="8">
    <source>
        <dbReference type="EMBL" id="OAE23699.1"/>
    </source>
</evidence>
<keyword evidence="9" id="KW-1185">Reference proteome</keyword>
<dbReference type="Proteomes" id="UP000077202">
    <property type="component" value="Unassembled WGS sequence"/>
</dbReference>
<evidence type="ECO:0000256" key="4">
    <source>
        <dbReference type="ARBA" id="ARBA00023163"/>
    </source>
</evidence>
<name>A0A176VS78_MARPO</name>
<evidence type="ECO:0000256" key="5">
    <source>
        <dbReference type="ARBA" id="ARBA00023242"/>
    </source>
</evidence>
<feature type="region of interest" description="Disordered" evidence="6">
    <location>
        <begin position="23"/>
        <end position="149"/>
    </location>
</feature>
<keyword evidence="5" id="KW-0539">Nucleus</keyword>
<dbReference type="GO" id="GO:0003677">
    <property type="term" value="F:DNA binding"/>
    <property type="evidence" value="ECO:0007669"/>
    <property type="project" value="UniProtKB-KW"/>
</dbReference>
<dbReference type="PANTHER" id="PTHR12396">
    <property type="entry name" value="METHYL-CPG BINDING PROTEIN, MBD"/>
    <property type="match status" value="1"/>
</dbReference>
<feature type="domain" description="MBD" evidence="7">
    <location>
        <begin position="154"/>
        <end position="224"/>
    </location>
</feature>
<feature type="compositionally biased region" description="Polar residues" evidence="6">
    <location>
        <begin position="243"/>
        <end position="259"/>
    </location>
</feature>
<keyword evidence="3" id="KW-0238">DNA-binding</keyword>
<evidence type="ECO:0000256" key="1">
    <source>
        <dbReference type="ARBA" id="ARBA00004123"/>
    </source>
</evidence>
<feature type="region of interest" description="Disordered" evidence="6">
    <location>
        <begin position="243"/>
        <end position="278"/>
    </location>
</feature>
<dbReference type="PANTHER" id="PTHR12396:SF46">
    <property type="entry name" value="METHYL-CPG-BINDING DOMAIN-CONTAINING PROTEIN 6"/>
    <property type="match status" value="1"/>
</dbReference>
<evidence type="ECO:0000256" key="2">
    <source>
        <dbReference type="ARBA" id="ARBA00023015"/>
    </source>
</evidence>
<evidence type="ECO:0000256" key="3">
    <source>
        <dbReference type="ARBA" id="ARBA00023125"/>
    </source>
</evidence>
<evidence type="ECO:0000313" key="9">
    <source>
        <dbReference type="Proteomes" id="UP000077202"/>
    </source>
</evidence>
<sequence length="590" mass="65534">MEVLSARMTPAFKGEENAYYKRMYESNNNNTNNSSSKHARKGEMKVEHRSERAVNYEAGPMRESGVHRKVYSAGGSQGWDGGSRKPVAARSMGRPGHLDGGNMSTGNQRRIEKVQESSDELETSQDNAHDDSDMSGDEEPAPAQAAEAPQKWPIIQIVDPPAWLPEGWTAVLRTRESGSKDKYYVDPVSQRRFRSKTEVNYYLQTGKSYRYKRNLALLTKPLKEDPVSLPNTVPMRTVNLDVSSSRDNPQTLPFMSPSSYGDHRSMVAPQSRPGQGPDVRLSMGLSGAEPIKVAPVRNKPGPKPRVRDEETGRPYLSTVSKRNIVEERKVAGGSQGVENRGKLILKLKRKTSELDEGQKNGKKPRPFEVVGATPTQRSRSSTSSEEDRHQKPWPLDHAAESSRVHLTPIHAARKLGKSGPVWHYPPVNQHTMGAGNGHMSNPNGQSHLLERTSGSATLSITDSENAKFAHKRESPAEQLQRLGKKLCQQAVIVLRSEYSGVNTLQQINHGLGAAMNQGYYSGHNSNFNPSFNAFNPNFNAGFISPPPPPAHYHQQQPIKRMRGSLPKEKSILPMQKYGLDHHYLQLPQSV</sequence>